<dbReference type="InterPro" id="IPR022385">
    <property type="entry name" value="Rhs_assc_core"/>
</dbReference>
<dbReference type="EMBL" id="JBHSWI010000001">
    <property type="protein sequence ID" value="MFC6644455.1"/>
    <property type="molecule type" value="Genomic_DNA"/>
</dbReference>
<dbReference type="Gene3D" id="2.180.10.10">
    <property type="entry name" value="RHS repeat-associated core"/>
    <property type="match status" value="2"/>
</dbReference>
<evidence type="ECO:0000259" key="2">
    <source>
        <dbReference type="Pfam" id="PF25023"/>
    </source>
</evidence>
<gene>
    <name evidence="3" type="ORF">ACFQBQ_02390</name>
</gene>
<dbReference type="PANTHER" id="PTHR32305:SF15">
    <property type="entry name" value="PROTEIN RHSA-RELATED"/>
    <property type="match status" value="1"/>
</dbReference>
<protein>
    <submittedName>
        <fullName evidence="3">RHS repeat domain-containing protein</fullName>
    </submittedName>
</protein>
<name>A0ABW1Z4H3_9BACT</name>
<evidence type="ECO:0000256" key="1">
    <source>
        <dbReference type="ARBA" id="ARBA00022737"/>
    </source>
</evidence>
<dbReference type="NCBIfam" id="TIGR03696">
    <property type="entry name" value="Rhs_assc_core"/>
    <property type="match status" value="1"/>
</dbReference>
<dbReference type="InterPro" id="IPR056823">
    <property type="entry name" value="TEN-like_YD-shell"/>
</dbReference>
<sequence>MTFHPTSTGTDGGTITDGNGNQITIDTAGHFTDTTGAIALTVSGVAPSATNFTYTDTTGNSQSVVMSYATRTVQTAFGCSGVAEYPATSQSLVDRITFPDGSYYAFTYESTPGNASNTTGRVASIKLPTGGTIQYAYTGSNYGINCTDGSAAGLTRTTTGVSSSAASSVSYTRTSAGTNLTHTDVNDGTYLTAYDFVDPKMPDGTYRSYDYVTQVLSYNSTTAGTAIRSTQICYAVTSSSCVASAITAPVIYTHQTDGYDGVAYKALDMTYDTRSGLYSSQTFSAFGASSSGAAMAIEERKVGVLGGTPLITIDCWSTTHGCVDSSNAVSSFSMTAYGYDETTASPTSGLPSHTTAPTTLPGNLTSVYSYADSATSYHTTYKHDDAGVITSSTDPINGTTTYTHDATDTYIQNVQMPTPSSGVALSTGATYDATYTGIQTKSTDANNQSVAITGFDSMLRPTGYSFPTELNGAVGTANATLIHTVNKTIQTRPMVQGTETTESFYDAYGRLNRTAVEKSSSNWYLQDTCYDGNGRVSFQSNRYEGNPDSASQNCNTNGVAYSYDAVGRLLSVRTSDPIPVTHVYKGQTEKVSDQNGVTKMYKRDGMGRLVAVCEVSSVTLANNDAPVDCGMDIAGTGFLTTYAYDLMNHKTTVTQGSQQRVFITDGLGRTTSVTEPESGTTTYSYSSNSTGLIVTRVKPKANQSSASVTTTTTTQYDKASRVISISYDDGTPTKYFNYDQASVNGTSLGSYKGQLTSFSNGGATTYYGYDAGGRVRLSMNCAVSDCTSGLVTQQGFTYDQIGNLLTASDGAGRTSGYGYDIASEPTSLTSTLGNTATTLVTGATYGVGGLASASYDNGLNAVNTYDLLNRLNASWICSGSSSTNCSGGITLYGMSATWSGQRMTSGWDSVLNQSMNYGYDDFNRLTMKTVTAGASQNFTYGYDRYGNRLSQTSSTGDPSVAATFNPNNQISTLASSTRSASGLSYSYDAAGNMTSDGLYTYTYDAEGNVISVGGFASSTSTFDALNRRVAITSSGSTSQYLFNPAGSRVATLDTSGIVQSEQVYFNGAQLGYYYSGNFHYRHQDHLGTSRLQTSANGTVEDSYSSLPFGDGTSAPINTANDSAHYTGLDVNNDGTVHAMFRDYSPLSGTWLSPDPYAGSYDVSNPQSLNRYAYVSNNPMSFIDPLGFVGNFYDQNGCYHYYTQVGTAQEADGSTAMQMGWVTDCSVGSFSTGNVPYSPGAGYNAVGAGGGAPSNPQQNKGICGGTFYFSGAEGDIGAGGAMGGVITEQDSQEGRSAGAIGEGWVGEGLSAGAGATKTLLGANRGESLFQGMFLFIGGNISAGPFAGFQAGFVGGNSWAGGYFEGHIGSWAFGHGAYVRNNCKVGG</sequence>
<dbReference type="Proteomes" id="UP001596391">
    <property type="component" value="Unassembled WGS sequence"/>
</dbReference>
<dbReference type="InterPro" id="IPR050708">
    <property type="entry name" value="T6SS_VgrG/RHS"/>
</dbReference>
<proteinExistence type="predicted"/>
<organism evidence="3 4">
    <name type="scientific">Granulicella cerasi</name>
    <dbReference type="NCBI Taxonomy" id="741063"/>
    <lineage>
        <taxon>Bacteria</taxon>
        <taxon>Pseudomonadati</taxon>
        <taxon>Acidobacteriota</taxon>
        <taxon>Terriglobia</taxon>
        <taxon>Terriglobales</taxon>
        <taxon>Acidobacteriaceae</taxon>
        <taxon>Granulicella</taxon>
    </lineage>
</organism>
<keyword evidence="4" id="KW-1185">Reference proteome</keyword>
<feature type="domain" description="Teneurin-like YD-shell" evidence="2">
    <location>
        <begin position="912"/>
        <end position="1179"/>
    </location>
</feature>
<evidence type="ECO:0000313" key="3">
    <source>
        <dbReference type="EMBL" id="MFC6644455.1"/>
    </source>
</evidence>
<accession>A0ABW1Z4H3</accession>
<comment type="caution">
    <text evidence="3">The sequence shown here is derived from an EMBL/GenBank/DDBJ whole genome shotgun (WGS) entry which is preliminary data.</text>
</comment>
<evidence type="ECO:0000313" key="4">
    <source>
        <dbReference type="Proteomes" id="UP001596391"/>
    </source>
</evidence>
<keyword evidence="1" id="KW-0677">Repeat</keyword>
<dbReference type="PANTHER" id="PTHR32305">
    <property type="match status" value="1"/>
</dbReference>
<reference evidence="4" key="1">
    <citation type="journal article" date="2019" name="Int. J. Syst. Evol. Microbiol.">
        <title>The Global Catalogue of Microorganisms (GCM) 10K type strain sequencing project: providing services to taxonomists for standard genome sequencing and annotation.</title>
        <authorList>
            <consortium name="The Broad Institute Genomics Platform"/>
            <consortium name="The Broad Institute Genome Sequencing Center for Infectious Disease"/>
            <person name="Wu L."/>
            <person name="Ma J."/>
        </authorList>
    </citation>
    <scope>NUCLEOTIDE SEQUENCE [LARGE SCALE GENOMIC DNA]</scope>
    <source>
        <strain evidence="4">CGMCC 1.16026</strain>
    </source>
</reference>
<dbReference type="Pfam" id="PF25023">
    <property type="entry name" value="TEN_YD-shell"/>
    <property type="match status" value="1"/>
</dbReference>